<dbReference type="AlphaFoldDB" id="A0A1D9P3S8"/>
<protein>
    <recommendedName>
        <fullName evidence="4">DUF3784 domain-containing protein</fullName>
    </recommendedName>
</protein>
<evidence type="ECO:0000256" key="1">
    <source>
        <dbReference type="SAM" id="Phobius"/>
    </source>
</evidence>
<name>A0A1D9P3S8_9FIRM</name>
<keyword evidence="1" id="KW-1133">Transmembrane helix</keyword>
<feature type="transmembrane region" description="Helical" evidence="1">
    <location>
        <begin position="6"/>
        <end position="23"/>
    </location>
</feature>
<keyword evidence="1" id="KW-0472">Membrane</keyword>
<organism evidence="2 3">
    <name type="scientific">Butyrivibrio hungatei</name>
    <dbReference type="NCBI Taxonomy" id="185008"/>
    <lineage>
        <taxon>Bacteria</taxon>
        <taxon>Bacillati</taxon>
        <taxon>Bacillota</taxon>
        <taxon>Clostridia</taxon>
        <taxon>Lachnospirales</taxon>
        <taxon>Lachnospiraceae</taxon>
        <taxon>Butyrivibrio</taxon>
    </lineage>
</organism>
<dbReference type="EMBL" id="CP017831">
    <property type="protein sequence ID" value="AOZ97277.1"/>
    <property type="molecule type" value="Genomic_DNA"/>
</dbReference>
<evidence type="ECO:0000313" key="3">
    <source>
        <dbReference type="Proteomes" id="UP000179284"/>
    </source>
</evidence>
<dbReference type="Proteomes" id="UP000179284">
    <property type="component" value="Chromosome I"/>
</dbReference>
<reference evidence="3" key="1">
    <citation type="submission" date="2016-10" db="EMBL/GenBank/DDBJ databases">
        <title>The complete genome sequence of the rumen bacterium Butyrivibrio hungatei MB2003.</title>
        <authorList>
            <person name="Palevich N."/>
            <person name="Kelly W.J."/>
            <person name="Leahy S.C."/>
            <person name="Altermann E."/>
            <person name="Rakonjac J."/>
            <person name="Attwood G.T."/>
        </authorList>
    </citation>
    <scope>NUCLEOTIDE SEQUENCE [LARGE SCALE GENOMIC DNA]</scope>
    <source>
        <strain evidence="3">MB2003</strain>
    </source>
</reference>
<sequence length="105" mass="11620">MGFAIWAMVGLVFIGIGVSAFFSKKAVNFWANIKQFEVNDVKNYNRAMGILFIVFGLVFVLLGLPLLDGQNSPLILLSLLGVVFEVIAMMAVYILVITKKYKADN</sequence>
<keyword evidence="3" id="KW-1185">Reference proteome</keyword>
<dbReference type="KEGG" id="bhu:bhn_I2244"/>
<gene>
    <name evidence="2" type="ORF">bhn_I2244</name>
</gene>
<accession>A0A1D9P3S8</accession>
<proteinExistence type="predicted"/>
<feature type="transmembrane region" description="Helical" evidence="1">
    <location>
        <begin position="44"/>
        <end position="67"/>
    </location>
</feature>
<evidence type="ECO:0000313" key="2">
    <source>
        <dbReference type="EMBL" id="AOZ97277.1"/>
    </source>
</evidence>
<evidence type="ECO:0008006" key="4">
    <source>
        <dbReference type="Google" id="ProtNLM"/>
    </source>
</evidence>
<keyword evidence="1" id="KW-0812">Transmembrane</keyword>
<feature type="transmembrane region" description="Helical" evidence="1">
    <location>
        <begin position="73"/>
        <end position="96"/>
    </location>
</feature>